<comment type="caution">
    <text evidence="1">The sequence shown here is derived from an EMBL/GenBank/DDBJ whole genome shotgun (WGS) entry which is preliminary data.</text>
</comment>
<organism evidence="1 2">
    <name type="scientific">Rhipicephalus sanguineus</name>
    <name type="common">Brown dog tick</name>
    <name type="synonym">Ixodes sanguineus</name>
    <dbReference type="NCBI Taxonomy" id="34632"/>
    <lineage>
        <taxon>Eukaryota</taxon>
        <taxon>Metazoa</taxon>
        <taxon>Ecdysozoa</taxon>
        <taxon>Arthropoda</taxon>
        <taxon>Chelicerata</taxon>
        <taxon>Arachnida</taxon>
        <taxon>Acari</taxon>
        <taxon>Parasitiformes</taxon>
        <taxon>Ixodida</taxon>
        <taxon>Ixodoidea</taxon>
        <taxon>Ixodidae</taxon>
        <taxon>Rhipicephalinae</taxon>
        <taxon>Rhipicephalus</taxon>
        <taxon>Rhipicephalus</taxon>
    </lineage>
</organism>
<reference evidence="1" key="1">
    <citation type="journal article" date="2020" name="Cell">
        <title>Large-Scale Comparative Analyses of Tick Genomes Elucidate Their Genetic Diversity and Vector Capacities.</title>
        <authorList>
            <consortium name="Tick Genome and Microbiome Consortium (TIGMIC)"/>
            <person name="Jia N."/>
            <person name="Wang J."/>
            <person name="Shi W."/>
            <person name="Du L."/>
            <person name="Sun Y."/>
            <person name="Zhan W."/>
            <person name="Jiang J.F."/>
            <person name="Wang Q."/>
            <person name="Zhang B."/>
            <person name="Ji P."/>
            <person name="Bell-Sakyi L."/>
            <person name="Cui X.M."/>
            <person name="Yuan T.T."/>
            <person name="Jiang B.G."/>
            <person name="Yang W.F."/>
            <person name="Lam T.T."/>
            <person name="Chang Q.C."/>
            <person name="Ding S.J."/>
            <person name="Wang X.J."/>
            <person name="Zhu J.G."/>
            <person name="Ruan X.D."/>
            <person name="Zhao L."/>
            <person name="Wei J.T."/>
            <person name="Ye R.Z."/>
            <person name="Que T.C."/>
            <person name="Du C.H."/>
            <person name="Zhou Y.H."/>
            <person name="Cheng J.X."/>
            <person name="Dai P.F."/>
            <person name="Guo W.B."/>
            <person name="Han X.H."/>
            <person name="Huang E.J."/>
            <person name="Li L.F."/>
            <person name="Wei W."/>
            <person name="Gao Y.C."/>
            <person name="Liu J.Z."/>
            <person name="Shao H.Z."/>
            <person name="Wang X."/>
            <person name="Wang C.C."/>
            <person name="Yang T.C."/>
            <person name="Huo Q.B."/>
            <person name="Li W."/>
            <person name="Chen H.Y."/>
            <person name="Chen S.E."/>
            <person name="Zhou L.G."/>
            <person name="Ni X.B."/>
            <person name="Tian J.H."/>
            <person name="Sheng Y."/>
            <person name="Liu T."/>
            <person name="Pan Y.S."/>
            <person name="Xia L.Y."/>
            <person name="Li J."/>
            <person name="Zhao F."/>
            <person name="Cao W.C."/>
        </authorList>
    </citation>
    <scope>NUCLEOTIDE SEQUENCE</scope>
    <source>
        <strain evidence="1">Rsan-2018</strain>
    </source>
</reference>
<evidence type="ECO:0000313" key="1">
    <source>
        <dbReference type="EMBL" id="KAH7955309.1"/>
    </source>
</evidence>
<dbReference type="AlphaFoldDB" id="A0A9D4SX41"/>
<reference evidence="1" key="2">
    <citation type="submission" date="2021-09" db="EMBL/GenBank/DDBJ databases">
        <authorList>
            <person name="Jia N."/>
            <person name="Wang J."/>
            <person name="Shi W."/>
            <person name="Du L."/>
            <person name="Sun Y."/>
            <person name="Zhan W."/>
            <person name="Jiang J."/>
            <person name="Wang Q."/>
            <person name="Zhang B."/>
            <person name="Ji P."/>
            <person name="Sakyi L.B."/>
            <person name="Cui X."/>
            <person name="Yuan T."/>
            <person name="Jiang B."/>
            <person name="Yang W."/>
            <person name="Lam T.T.-Y."/>
            <person name="Chang Q."/>
            <person name="Ding S."/>
            <person name="Wang X."/>
            <person name="Zhu J."/>
            <person name="Ruan X."/>
            <person name="Zhao L."/>
            <person name="Wei J."/>
            <person name="Que T."/>
            <person name="Du C."/>
            <person name="Cheng J."/>
            <person name="Dai P."/>
            <person name="Han X."/>
            <person name="Huang E."/>
            <person name="Gao Y."/>
            <person name="Liu J."/>
            <person name="Shao H."/>
            <person name="Ye R."/>
            <person name="Li L."/>
            <person name="Wei W."/>
            <person name="Wang X."/>
            <person name="Wang C."/>
            <person name="Huo Q."/>
            <person name="Li W."/>
            <person name="Guo W."/>
            <person name="Chen H."/>
            <person name="Chen S."/>
            <person name="Zhou L."/>
            <person name="Zhou L."/>
            <person name="Ni X."/>
            <person name="Tian J."/>
            <person name="Zhou Y."/>
            <person name="Sheng Y."/>
            <person name="Liu T."/>
            <person name="Pan Y."/>
            <person name="Xia L."/>
            <person name="Li J."/>
            <person name="Zhao F."/>
            <person name="Cao W."/>
        </authorList>
    </citation>
    <scope>NUCLEOTIDE SEQUENCE</scope>
    <source>
        <strain evidence="1">Rsan-2018</strain>
        <tissue evidence="1">Larvae</tissue>
    </source>
</reference>
<evidence type="ECO:0000313" key="2">
    <source>
        <dbReference type="Proteomes" id="UP000821837"/>
    </source>
</evidence>
<name>A0A9D4SX41_RHISA</name>
<accession>A0A9D4SX41</accession>
<dbReference type="EMBL" id="JABSTV010001250">
    <property type="protein sequence ID" value="KAH7955309.1"/>
    <property type="molecule type" value="Genomic_DNA"/>
</dbReference>
<protein>
    <submittedName>
        <fullName evidence="1">Uncharacterized protein</fullName>
    </submittedName>
</protein>
<keyword evidence="2" id="KW-1185">Reference proteome</keyword>
<gene>
    <name evidence="1" type="ORF">HPB52_000196</name>
</gene>
<sequence>MSFSKPRKVIEQCGPASFILDDGKTWNLLSALATMTFSNILQGVNLRFMTIPLMRRRSLQHGSQRLPRQVFLQRDLCLVQTAIPGGQRVQPPDSFLLQKRFHARP</sequence>
<proteinExistence type="predicted"/>
<dbReference type="Proteomes" id="UP000821837">
    <property type="component" value="Unassembled WGS sequence"/>
</dbReference>